<evidence type="ECO:0000313" key="2">
    <source>
        <dbReference type="Proteomes" id="UP001157502"/>
    </source>
</evidence>
<dbReference type="Proteomes" id="UP001157502">
    <property type="component" value="Chromosome 7"/>
</dbReference>
<evidence type="ECO:0000313" key="1">
    <source>
        <dbReference type="EMBL" id="KAJ8008927.1"/>
    </source>
</evidence>
<protein>
    <submittedName>
        <fullName evidence="1">Uncharacterized protein</fullName>
    </submittedName>
</protein>
<comment type="caution">
    <text evidence="1">The sequence shown here is derived from an EMBL/GenBank/DDBJ whole genome shotgun (WGS) entry which is preliminary data.</text>
</comment>
<reference evidence="1" key="1">
    <citation type="submission" date="2021-05" db="EMBL/GenBank/DDBJ databases">
        <authorList>
            <person name="Pan Q."/>
            <person name="Jouanno E."/>
            <person name="Zahm M."/>
            <person name="Klopp C."/>
            <person name="Cabau C."/>
            <person name="Louis A."/>
            <person name="Berthelot C."/>
            <person name="Parey E."/>
            <person name="Roest Crollius H."/>
            <person name="Montfort J."/>
            <person name="Robinson-Rechavi M."/>
            <person name="Bouchez O."/>
            <person name="Lampietro C."/>
            <person name="Lopez Roques C."/>
            <person name="Donnadieu C."/>
            <person name="Postlethwait J."/>
            <person name="Bobe J."/>
            <person name="Dillon D."/>
            <person name="Chandos A."/>
            <person name="von Hippel F."/>
            <person name="Guiguen Y."/>
        </authorList>
    </citation>
    <scope>NUCLEOTIDE SEQUENCE</scope>
    <source>
        <strain evidence="1">YG-Jan2019</strain>
    </source>
</reference>
<organism evidence="1 2">
    <name type="scientific">Dallia pectoralis</name>
    <name type="common">Alaska blackfish</name>
    <dbReference type="NCBI Taxonomy" id="75939"/>
    <lineage>
        <taxon>Eukaryota</taxon>
        <taxon>Metazoa</taxon>
        <taxon>Chordata</taxon>
        <taxon>Craniata</taxon>
        <taxon>Vertebrata</taxon>
        <taxon>Euteleostomi</taxon>
        <taxon>Actinopterygii</taxon>
        <taxon>Neopterygii</taxon>
        <taxon>Teleostei</taxon>
        <taxon>Protacanthopterygii</taxon>
        <taxon>Esociformes</taxon>
        <taxon>Umbridae</taxon>
        <taxon>Dallia</taxon>
    </lineage>
</organism>
<gene>
    <name evidence="1" type="ORF">DPEC_G00083500</name>
</gene>
<name>A0ACC2GZ15_DALPE</name>
<proteinExistence type="predicted"/>
<keyword evidence="2" id="KW-1185">Reference proteome</keyword>
<accession>A0ACC2GZ15</accession>
<dbReference type="EMBL" id="CM055734">
    <property type="protein sequence ID" value="KAJ8008927.1"/>
    <property type="molecule type" value="Genomic_DNA"/>
</dbReference>
<sequence>MPVVDSPERNDVPSRYNYASCYIRLQMAGSSTVFPQLTAGTAPGTAPGLQRVTQIGNAGASPLHGSLILVWYKSTVKLPHSRPSKKWDYYRT</sequence>